<dbReference type="STRING" id="6832.A0A553NDR6"/>
<protein>
    <recommendedName>
        <fullName evidence="8">Iron-sulfur clusters transporter ABCB7, mitochondrial</fullName>
    </recommendedName>
    <alternativeName>
        <fullName evidence="9">ATP-binding cassette sub-family B member 7, mitochondrial</fullName>
    </alternativeName>
</protein>
<comment type="catalytic activity">
    <reaction evidence="10">
        <text>(glutathione)4[2Fe(III)-2S] cluster(in) + ATP + H2O = (glutathione)4[2Fe(III)-2S] cluster(out) + ADP + phosphate + H(+)</text>
        <dbReference type="Rhea" id="RHEA:67028"/>
        <dbReference type="ChEBI" id="CHEBI:15377"/>
        <dbReference type="ChEBI" id="CHEBI:15378"/>
        <dbReference type="ChEBI" id="CHEBI:30616"/>
        <dbReference type="ChEBI" id="CHEBI:43474"/>
        <dbReference type="ChEBI" id="CHEBI:167627"/>
        <dbReference type="ChEBI" id="CHEBI:456216"/>
    </reaction>
    <physiologicalReaction direction="left-to-right" evidence="10">
        <dbReference type="Rhea" id="RHEA:67029"/>
    </physiologicalReaction>
</comment>
<gene>
    <name evidence="14" type="ORF">TCAL_07283</name>
</gene>
<feature type="domain" description="ABC transmembrane type-1" evidence="13">
    <location>
        <begin position="109"/>
        <end position="404"/>
    </location>
</feature>
<dbReference type="OrthoDB" id="6500128at2759"/>
<evidence type="ECO:0000256" key="10">
    <source>
        <dbReference type="ARBA" id="ARBA00048046"/>
    </source>
</evidence>
<keyword evidence="4" id="KW-0547">Nucleotide-binding</keyword>
<dbReference type="SUPFAM" id="SSF90123">
    <property type="entry name" value="ABC transporter transmembrane region"/>
    <property type="match status" value="1"/>
</dbReference>
<dbReference type="GO" id="GO:0016887">
    <property type="term" value="F:ATP hydrolysis activity"/>
    <property type="evidence" value="ECO:0007669"/>
    <property type="project" value="InterPro"/>
</dbReference>
<dbReference type="PANTHER" id="PTHR24221:SF402">
    <property type="entry name" value="IRON-SULFUR CLUSTERS TRANSPORTER ABCB7, MITOCHONDRIAL"/>
    <property type="match status" value="1"/>
</dbReference>
<feature type="transmembrane region" description="Helical" evidence="11">
    <location>
        <begin position="108"/>
        <end position="129"/>
    </location>
</feature>
<evidence type="ECO:0000256" key="5">
    <source>
        <dbReference type="ARBA" id="ARBA00022840"/>
    </source>
</evidence>
<dbReference type="SMART" id="SM00382">
    <property type="entry name" value="AAA"/>
    <property type="match status" value="1"/>
</dbReference>
<dbReference type="CDD" id="cd18582">
    <property type="entry name" value="ABC_6TM_ATM1_ABCB7"/>
    <property type="match status" value="1"/>
</dbReference>
<feature type="domain" description="ABC transporter" evidence="12">
    <location>
        <begin position="440"/>
        <end position="674"/>
    </location>
</feature>
<dbReference type="OMA" id="VFHIIPI"/>
<dbReference type="Gene3D" id="3.40.50.300">
    <property type="entry name" value="P-loop containing nucleotide triphosphate hydrolases"/>
    <property type="match status" value="1"/>
</dbReference>
<name>A0A553NDR6_TIGCA</name>
<evidence type="ECO:0000256" key="7">
    <source>
        <dbReference type="ARBA" id="ARBA00023136"/>
    </source>
</evidence>
<dbReference type="GO" id="GO:0005743">
    <property type="term" value="C:mitochondrial inner membrane"/>
    <property type="evidence" value="ECO:0007669"/>
    <property type="project" value="UniProtKB-SubCell"/>
</dbReference>
<dbReference type="Pfam" id="PF00005">
    <property type="entry name" value="ABC_tran"/>
    <property type="match status" value="1"/>
</dbReference>
<organism evidence="14 15">
    <name type="scientific">Tigriopus californicus</name>
    <name type="common">Marine copepod</name>
    <dbReference type="NCBI Taxonomy" id="6832"/>
    <lineage>
        <taxon>Eukaryota</taxon>
        <taxon>Metazoa</taxon>
        <taxon>Ecdysozoa</taxon>
        <taxon>Arthropoda</taxon>
        <taxon>Crustacea</taxon>
        <taxon>Multicrustacea</taxon>
        <taxon>Hexanauplia</taxon>
        <taxon>Copepoda</taxon>
        <taxon>Harpacticoida</taxon>
        <taxon>Harpacticidae</taxon>
        <taxon>Tigriopus</taxon>
    </lineage>
</organism>
<evidence type="ECO:0000259" key="13">
    <source>
        <dbReference type="PROSITE" id="PS50929"/>
    </source>
</evidence>
<dbReference type="Proteomes" id="UP000318571">
    <property type="component" value="Chromosome 10"/>
</dbReference>
<proteinExistence type="predicted"/>
<dbReference type="SUPFAM" id="SSF52540">
    <property type="entry name" value="P-loop containing nucleoside triphosphate hydrolases"/>
    <property type="match status" value="1"/>
</dbReference>
<feature type="transmembrane region" description="Helical" evidence="11">
    <location>
        <begin position="261"/>
        <end position="282"/>
    </location>
</feature>
<keyword evidence="3 11" id="KW-0812">Transmembrane</keyword>
<dbReference type="Pfam" id="PF00664">
    <property type="entry name" value="ABC_membrane"/>
    <property type="match status" value="1"/>
</dbReference>
<dbReference type="FunFam" id="3.40.50.300:FF:000186">
    <property type="entry name" value="ATP-binding cassette sub-family B member 7, mitochondrial"/>
    <property type="match status" value="1"/>
</dbReference>
<keyword evidence="7 11" id="KW-0472">Membrane</keyword>
<dbReference type="Gene3D" id="1.20.1560.10">
    <property type="entry name" value="ABC transporter type 1, transmembrane domain"/>
    <property type="match status" value="1"/>
</dbReference>
<feature type="transmembrane region" description="Helical" evidence="11">
    <location>
        <begin position="231"/>
        <end position="255"/>
    </location>
</feature>
<dbReference type="AlphaFoldDB" id="A0A553NDR6"/>
<evidence type="ECO:0000256" key="1">
    <source>
        <dbReference type="ARBA" id="ARBA00004448"/>
    </source>
</evidence>
<keyword evidence="2" id="KW-0813">Transport</keyword>
<dbReference type="PROSITE" id="PS00211">
    <property type="entry name" value="ABC_TRANSPORTER_1"/>
    <property type="match status" value="1"/>
</dbReference>
<dbReference type="PANTHER" id="PTHR24221">
    <property type="entry name" value="ATP-BINDING CASSETTE SUB-FAMILY B"/>
    <property type="match status" value="1"/>
</dbReference>
<dbReference type="EMBL" id="VCGU01000458">
    <property type="protein sequence ID" value="TRY63577.1"/>
    <property type="molecule type" value="Genomic_DNA"/>
</dbReference>
<evidence type="ECO:0000256" key="3">
    <source>
        <dbReference type="ARBA" id="ARBA00022692"/>
    </source>
</evidence>
<dbReference type="FunFam" id="1.20.1560.10:FF:000004">
    <property type="entry name" value="ATP-binding cassette sub-family B member 7"/>
    <property type="match status" value="1"/>
</dbReference>
<dbReference type="InterPro" id="IPR003439">
    <property type="entry name" value="ABC_transporter-like_ATP-bd"/>
</dbReference>
<reference evidence="14 15" key="1">
    <citation type="journal article" date="2018" name="Nat. Ecol. Evol.">
        <title>Genomic signatures of mitonuclear coevolution across populations of Tigriopus californicus.</title>
        <authorList>
            <person name="Barreto F.S."/>
            <person name="Watson E.T."/>
            <person name="Lima T.G."/>
            <person name="Willett C.S."/>
            <person name="Edmands S."/>
            <person name="Li W."/>
            <person name="Burton R.S."/>
        </authorList>
    </citation>
    <scope>NUCLEOTIDE SEQUENCE [LARGE SCALE GENOMIC DNA]</scope>
    <source>
        <strain evidence="14 15">San Diego</strain>
    </source>
</reference>
<evidence type="ECO:0000259" key="12">
    <source>
        <dbReference type="PROSITE" id="PS50893"/>
    </source>
</evidence>
<dbReference type="InterPro" id="IPR003593">
    <property type="entry name" value="AAA+_ATPase"/>
</dbReference>
<evidence type="ECO:0000256" key="11">
    <source>
        <dbReference type="SAM" id="Phobius"/>
    </source>
</evidence>
<feature type="transmembrane region" description="Helical" evidence="11">
    <location>
        <begin position="149"/>
        <end position="167"/>
    </location>
</feature>
<dbReference type="PROSITE" id="PS50893">
    <property type="entry name" value="ABC_TRANSPORTER_2"/>
    <property type="match status" value="1"/>
</dbReference>
<evidence type="ECO:0000256" key="2">
    <source>
        <dbReference type="ARBA" id="ARBA00022448"/>
    </source>
</evidence>
<dbReference type="InterPro" id="IPR011527">
    <property type="entry name" value="ABC1_TM_dom"/>
</dbReference>
<dbReference type="GO" id="GO:0005524">
    <property type="term" value="F:ATP binding"/>
    <property type="evidence" value="ECO:0007669"/>
    <property type="project" value="UniProtKB-KW"/>
</dbReference>
<keyword evidence="5" id="KW-0067">ATP-binding</keyword>
<sequence>MTTVLARVITGQCRLTLLPRPSRCLPHHFTARRSAFLPKKAPLSAPASRPRALGLLRQWVRQCFHGTGTGLSGTSIPQRSGKVTGRDILKAMYANVWPKDQIEIRRRVVLALGLLIGAKLLNISVPFIFKHAIDHLNTVTNGALNLDTAEGTITTVALALILGYGMARAGSAFCNEMRNAVFAKVAQHSIRKIAQNVFKHLHRLDLQYHLGRRTGALSKTIDRGSRGIASVLNAIVFNIFPTILELSLVCGILSWKCGPQFSLVALASVGMYAVFTLSVTSWRTQFRLKMNRADNDAGNRAIDSLINYETVKYFNNEAYEAEEYDKHLAVFEKASLKTSESLAMLNFGQNLIFSSALTTIMLLAAREISAGNMTVGDLVMVNGLLFQLSVPLNFLGSMYREMRLALTDMEVMFELLKMEPQVQNKPGASAVSITAQNASITFEDIQFQYQTGKTILDRLSLTVEPGKRVAIVGGSGSGKSTIIRLLYRFFEPNQGHVSVAGQNIQDMDLDSLRRIIAVVPQDSVLFHNTIRHNIAYGNLDASDDQVMEAAKMAEIHHSILNWPNGYETQVGERGLKLSGGEKQRVAIARAILKDTPILVFDEATSSLDSITENSILKALDKATKGRTSIIIAHRLSTVVNCDEIFVLHQGRVVEKGTHRTLLSQPNSMYRNLWDSQHAVLTDNDSIIPDRQG</sequence>
<feature type="transmembrane region" description="Helical" evidence="11">
    <location>
        <begin position="378"/>
        <end position="399"/>
    </location>
</feature>
<comment type="caution">
    <text evidence="14">The sequence shown here is derived from an EMBL/GenBank/DDBJ whole genome shotgun (WGS) entry which is preliminary data.</text>
</comment>
<dbReference type="InterPro" id="IPR017871">
    <property type="entry name" value="ABC_transporter-like_CS"/>
</dbReference>
<evidence type="ECO:0000256" key="4">
    <source>
        <dbReference type="ARBA" id="ARBA00022741"/>
    </source>
</evidence>
<dbReference type="GO" id="GO:0006879">
    <property type="term" value="P:intracellular iron ion homeostasis"/>
    <property type="evidence" value="ECO:0007669"/>
    <property type="project" value="TreeGrafter"/>
</dbReference>
<evidence type="ECO:0000313" key="15">
    <source>
        <dbReference type="Proteomes" id="UP000318571"/>
    </source>
</evidence>
<keyword evidence="6 11" id="KW-1133">Transmembrane helix</keyword>
<dbReference type="InterPro" id="IPR036640">
    <property type="entry name" value="ABC1_TM_sf"/>
</dbReference>
<evidence type="ECO:0000256" key="8">
    <source>
        <dbReference type="ARBA" id="ARBA00041016"/>
    </source>
</evidence>
<accession>A0A553NDR6</accession>
<dbReference type="InterPro" id="IPR039421">
    <property type="entry name" value="Type_1_exporter"/>
</dbReference>
<evidence type="ECO:0000256" key="6">
    <source>
        <dbReference type="ARBA" id="ARBA00022989"/>
    </source>
</evidence>
<evidence type="ECO:0000313" key="14">
    <source>
        <dbReference type="EMBL" id="TRY63577.1"/>
    </source>
</evidence>
<dbReference type="InterPro" id="IPR027417">
    <property type="entry name" value="P-loop_NTPase"/>
</dbReference>
<evidence type="ECO:0000256" key="9">
    <source>
        <dbReference type="ARBA" id="ARBA00042945"/>
    </source>
</evidence>
<comment type="subcellular location">
    <subcellularLocation>
        <location evidence="1">Mitochondrion inner membrane</location>
        <topology evidence="1">Multi-pass membrane protein</topology>
    </subcellularLocation>
</comment>
<dbReference type="PROSITE" id="PS50929">
    <property type="entry name" value="ABC_TM1F"/>
    <property type="match status" value="1"/>
</dbReference>
<feature type="transmembrane region" description="Helical" evidence="11">
    <location>
        <begin position="343"/>
        <end position="366"/>
    </location>
</feature>
<keyword evidence="15" id="KW-1185">Reference proteome</keyword>
<dbReference type="GO" id="GO:0140359">
    <property type="term" value="F:ABC-type transporter activity"/>
    <property type="evidence" value="ECO:0007669"/>
    <property type="project" value="InterPro"/>
</dbReference>